<dbReference type="SUPFAM" id="SSF142906">
    <property type="entry name" value="YjbR-like"/>
    <property type="match status" value="1"/>
</dbReference>
<evidence type="ECO:0000313" key="3">
    <source>
        <dbReference type="EMBL" id="SEU02968.1"/>
    </source>
</evidence>
<dbReference type="EMBL" id="FOIB01000004">
    <property type="protein sequence ID" value="SEU02968.1"/>
    <property type="molecule type" value="Genomic_DNA"/>
</dbReference>
<dbReference type="InterPro" id="IPR058532">
    <property type="entry name" value="YjbR/MT2646/Rv2570-like"/>
</dbReference>
<dbReference type="Pfam" id="PF04237">
    <property type="entry name" value="YjbR"/>
    <property type="match status" value="1"/>
</dbReference>
<reference evidence="2 5" key="2">
    <citation type="submission" date="2019-07" db="EMBL/GenBank/DDBJ databases">
        <title>Whole genome shotgun sequence of Myxococcus fulvus NBRC 100333.</title>
        <authorList>
            <person name="Hosoyama A."/>
            <person name="Uohara A."/>
            <person name="Ohji S."/>
            <person name="Ichikawa N."/>
        </authorList>
    </citation>
    <scope>NUCLEOTIDE SEQUENCE [LARGE SCALE GENOMIC DNA]</scope>
    <source>
        <strain evidence="2 5">NBRC 100333</strain>
    </source>
</reference>
<sequence>MSQGATVVLGAAEARLREVMLALPDVTEEFPWGHRTAKVRGKMFAILVLDEEGLRITTKLPTSHEAALMLPFAEPTGYGLGKSGWVTARFTPGQEVPVELMALWIQESFRAVAPKSLGDGASVVKKSAASKTKAVGAESTVSGAKAKASGAKVKPAAAKQKTASVKVKPTGAKVKPAATKAKTAGAKAKSTGVKVKAVGAKATPAGTKTPGAKVKRPGKKTAAAAGKPSARKVAPGVKRPRTARRATASRSMQS</sequence>
<dbReference type="Proteomes" id="UP000321514">
    <property type="component" value="Unassembled WGS sequence"/>
</dbReference>
<keyword evidence="4" id="KW-1185">Reference proteome</keyword>
<evidence type="ECO:0000313" key="2">
    <source>
        <dbReference type="EMBL" id="GEN06918.1"/>
    </source>
</evidence>
<feature type="region of interest" description="Disordered" evidence="1">
    <location>
        <begin position="198"/>
        <end position="254"/>
    </location>
</feature>
<feature type="compositionally biased region" description="Low complexity" evidence="1">
    <location>
        <begin position="245"/>
        <end position="254"/>
    </location>
</feature>
<dbReference type="EMBL" id="BJXR01000019">
    <property type="protein sequence ID" value="GEN06918.1"/>
    <property type="molecule type" value="Genomic_DNA"/>
</dbReference>
<feature type="compositionally biased region" description="Low complexity" evidence="1">
    <location>
        <begin position="198"/>
        <end position="212"/>
    </location>
</feature>
<name>A0A511T0L1_MYXFU</name>
<dbReference type="STRING" id="1334629.MFUL124B02_38700"/>
<gene>
    <name evidence="2" type="ORF">MFU01_19550</name>
    <name evidence="3" type="ORF">SAMN05443572_104458</name>
</gene>
<accession>A0A511T0L1</accession>
<proteinExistence type="predicted"/>
<organism evidence="2 5">
    <name type="scientific">Myxococcus fulvus</name>
    <dbReference type="NCBI Taxonomy" id="33"/>
    <lineage>
        <taxon>Bacteria</taxon>
        <taxon>Pseudomonadati</taxon>
        <taxon>Myxococcota</taxon>
        <taxon>Myxococcia</taxon>
        <taxon>Myxococcales</taxon>
        <taxon>Cystobacterineae</taxon>
        <taxon>Myxococcaceae</taxon>
        <taxon>Myxococcus</taxon>
    </lineage>
</organism>
<dbReference type="Gene3D" id="3.90.1150.30">
    <property type="match status" value="1"/>
</dbReference>
<protein>
    <submittedName>
        <fullName evidence="3">Predicted DNA-binding protein, MmcQ/YjbR family</fullName>
    </submittedName>
</protein>
<dbReference type="RefSeq" id="WP_074953831.1">
    <property type="nucleotide sequence ID" value="NZ_BJXR01000019.1"/>
</dbReference>
<evidence type="ECO:0000313" key="4">
    <source>
        <dbReference type="Proteomes" id="UP000183760"/>
    </source>
</evidence>
<keyword evidence="3" id="KW-0238">DNA-binding</keyword>
<dbReference type="InterPro" id="IPR038056">
    <property type="entry name" value="YjbR-like_sf"/>
</dbReference>
<dbReference type="AlphaFoldDB" id="A0A511T0L1"/>
<dbReference type="GO" id="GO:0003677">
    <property type="term" value="F:DNA binding"/>
    <property type="evidence" value="ECO:0007669"/>
    <property type="project" value="UniProtKB-KW"/>
</dbReference>
<reference evidence="3 4" key="1">
    <citation type="submission" date="2016-10" db="EMBL/GenBank/DDBJ databases">
        <authorList>
            <person name="Varghese N."/>
            <person name="Submissions S."/>
        </authorList>
    </citation>
    <scope>NUCLEOTIDE SEQUENCE [LARGE SCALE GENOMIC DNA]</scope>
    <source>
        <strain evidence="3 4">DSM 16525</strain>
    </source>
</reference>
<dbReference type="OrthoDB" id="8479417at2"/>
<feature type="compositionally biased region" description="Low complexity" evidence="1">
    <location>
        <begin position="220"/>
        <end position="232"/>
    </location>
</feature>
<dbReference type="Proteomes" id="UP000183760">
    <property type="component" value="Unassembled WGS sequence"/>
</dbReference>
<evidence type="ECO:0000256" key="1">
    <source>
        <dbReference type="SAM" id="MobiDB-lite"/>
    </source>
</evidence>
<comment type="caution">
    <text evidence="2">The sequence shown here is derived from an EMBL/GenBank/DDBJ whole genome shotgun (WGS) entry which is preliminary data.</text>
</comment>
<evidence type="ECO:0000313" key="5">
    <source>
        <dbReference type="Proteomes" id="UP000321514"/>
    </source>
</evidence>